<evidence type="ECO:0000313" key="2">
    <source>
        <dbReference type="Proteomes" id="UP000551316"/>
    </source>
</evidence>
<evidence type="ECO:0000313" key="1">
    <source>
        <dbReference type="EMBL" id="NQX50360.1"/>
    </source>
</evidence>
<sequence>MGNNKKKLTAVLITVIIGGSSLLVGAESAMAEDIAPIYTAHTTSSYSDLQSQNAETYSGESRIGLSAVAKSVLKVWNKLPASARKAIGKYTGLSGFLAAIDHFTGTEEQVIYSACRYVGMDNTTAQTVTKIITLFI</sequence>
<name>A0A7D5C5U3_BIFLI</name>
<organism evidence="1 2">
    <name type="scientific">Bifidobacterium longum subsp. infantis</name>
    <dbReference type="NCBI Taxonomy" id="1682"/>
    <lineage>
        <taxon>Bacteria</taxon>
        <taxon>Bacillati</taxon>
        <taxon>Actinomycetota</taxon>
        <taxon>Actinomycetes</taxon>
        <taxon>Bifidobacteriales</taxon>
        <taxon>Bifidobacteriaceae</taxon>
        <taxon>Bifidobacterium</taxon>
    </lineage>
</organism>
<gene>
    <name evidence="1" type="ORF">HNS28_02420</name>
</gene>
<comment type="caution">
    <text evidence="1">The sequence shown here is derived from an EMBL/GenBank/DDBJ whole genome shotgun (WGS) entry which is preliminary data.</text>
</comment>
<dbReference type="EMBL" id="JABNND010000005">
    <property type="protein sequence ID" value="NQX50360.1"/>
    <property type="molecule type" value="Genomic_DNA"/>
</dbReference>
<reference evidence="1 2" key="1">
    <citation type="submission" date="2020-05" db="EMBL/GenBank/DDBJ databases">
        <title>Draft Genome Sequence of Bifidobacterium longum subsp. Infantis BI-G201, a Commercialization Strain.</title>
        <authorList>
            <person name="Song J."/>
            <person name="Xu Y."/>
            <person name="Han D."/>
            <person name="Teng Q."/>
            <person name="Jiang D."/>
            <person name="Liu Q."/>
        </authorList>
    </citation>
    <scope>NUCLEOTIDE SEQUENCE [LARGE SCALE GENOMIC DNA]</scope>
    <source>
        <strain evidence="1 2">BI-G201</strain>
    </source>
</reference>
<proteinExistence type="predicted"/>
<protein>
    <submittedName>
        <fullName evidence="1">Uncharacterized protein</fullName>
    </submittedName>
</protein>
<accession>A0A7D5C5U3</accession>
<dbReference type="AlphaFoldDB" id="A0A7D5C5U3"/>
<dbReference type="RefSeq" id="WP_050496320.1">
    <property type="nucleotide sequence ID" value="NZ_CP054425.1"/>
</dbReference>
<dbReference type="Proteomes" id="UP000551316">
    <property type="component" value="Unassembled WGS sequence"/>
</dbReference>